<dbReference type="InterPro" id="IPR036188">
    <property type="entry name" value="FAD/NAD-bd_sf"/>
</dbReference>
<accession>C1BA23</accession>
<dbReference type="GO" id="GO:0016651">
    <property type="term" value="F:oxidoreductase activity, acting on NAD(P)H"/>
    <property type="evidence" value="ECO:0007669"/>
    <property type="project" value="TreeGrafter"/>
</dbReference>
<protein>
    <submittedName>
        <fullName evidence="7">Ferredoxin reductase</fullName>
    </submittedName>
</protein>
<dbReference type="InterPro" id="IPR016156">
    <property type="entry name" value="FAD/NAD-linked_Rdtase_dimer_sf"/>
</dbReference>
<gene>
    <name evidence="7" type="ordered locus">ROP_42790</name>
</gene>
<evidence type="ECO:0000313" key="8">
    <source>
        <dbReference type="Proteomes" id="UP000002212"/>
    </source>
</evidence>
<dbReference type="PRINTS" id="PR00368">
    <property type="entry name" value="FADPNR"/>
</dbReference>
<name>C1BA23_RHOOB</name>
<evidence type="ECO:0000259" key="5">
    <source>
        <dbReference type="Pfam" id="PF07992"/>
    </source>
</evidence>
<dbReference type="Gene3D" id="3.50.50.60">
    <property type="entry name" value="FAD/NAD(P)-binding domain"/>
    <property type="match status" value="2"/>
</dbReference>
<comment type="cofactor">
    <cofactor evidence="1">
        <name>FAD</name>
        <dbReference type="ChEBI" id="CHEBI:57692"/>
    </cofactor>
</comment>
<dbReference type="PANTHER" id="PTHR43557:SF2">
    <property type="entry name" value="RIESKE DOMAIN-CONTAINING PROTEIN-RELATED"/>
    <property type="match status" value="1"/>
</dbReference>
<dbReference type="PRINTS" id="PR00411">
    <property type="entry name" value="PNDRDTASEI"/>
</dbReference>
<dbReference type="PANTHER" id="PTHR43557">
    <property type="entry name" value="APOPTOSIS-INDUCING FACTOR 1"/>
    <property type="match status" value="1"/>
</dbReference>
<dbReference type="Proteomes" id="UP000002212">
    <property type="component" value="Chromosome"/>
</dbReference>
<dbReference type="EMBL" id="AP011115">
    <property type="protein sequence ID" value="BAH52526.1"/>
    <property type="molecule type" value="Genomic_DNA"/>
</dbReference>
<evidence type="ECO:0000256" key="4">
    <source>
        <dbReference type="ARBA" id="ARBA00023002"/>
    </source>
</evidence>
<dbReference type="OrthoDB" id="3568330at2"/>
<organism evidence="7 8">
    <name type="scientific">Rhodococcus opacus (strain B4)</name>
    <dbReference type="NCBI Taxonomy" id="632772"/>
    <lineage>
        <taxon>Bacteria</taxon>
        <taxon>Bacillati</taxon>
        <taxon>Actinomycetota</taxon>
        <taxon>Actinomycetes</taxon>
        <taxon>Mycobacteriales</taxon>
        <taxon>Nocardiaceae</taxon>
        <taxon>Rhodococcus</taxon>
    </lineage>
</organism>
<dbReference type="SUPFAM" id="SSF51905">
    <property type="entry name" value="FAD/NAD(P)-binding domain"/>
    <property type="match status" value="2"/>
</dbReference>
<dbReference type="KEGG" id="rop:ROP_42790"/>
<dbReference type="AlphaFoldDB" id="C1BA23"/>
<dbReference type="InterPro" id="IPR050446">
    <property type="entry name" value="FAD-oxidoreductase/Apoptosis"/>
</dbReference>
<evidence type="ECO:0000313" key="7">
    <source>
        <dbReference type="EMBL" id="BAH52526.1"/>
    </source>
</evidence>
<evidence type="ECO:0000259" key="6">
    <source>
        <dbReference type="Pfam" id="PF14759"/>
    </source>
</evidence>
<dbReference type="PATRIC" id="fig|632772.20.peg.4482"/>
<evidence type="ECO:0000256" key="3">
    <source>
        <dbReference type="ARBA" id="ARBA00022827"/>
    </source>
</evidence>
<keyword evidence="2" id="KW-0285">Flavoprotein</keyword>
<proteinExistence type="predicted"/>
<dbReference type="Gene3D" id="3.30.390.30">
    <property type="match status" value="1"/>
</dbReference>
<reference evidence="7 8" key="1">
    <citation type="submission" date="2009-03" db="EMBL/GenBank/DDBJ databases">
        <title>Comparison of the complete genome sequences of Rhodococcus erythropolis PR4 and Rhodococcus opacus B4.</title>
        <authorList>
            <person name="Takarada H."/>
            <person name="Sekine M."/>
            <person name="Hosoyama A."/>
            <person name="Yamada R."/>
            <person name="Fujisawa T."/>
            <person name="Omata S."/>
            <person name="Shimizu A."/>
            <person name="Tsukatani N."/>
            <person name="Tanikawa S."/>
            <person name="Fujita N."/>
            <person name="Harayama S."/>
        </authorList>
    </citation>
    <scope>NUCLEOTIDE SEQUENCE [LARGE SCALE GENOMIC DNA]</scope>
    <source>
        <strain evidence="7 8">B4</strain>
    </source>
</reference>
<feature type="domain" description="Reductase C-terminal" evidence="6">
    <location>
        <begin position="321"/>
        <end position="401"/>
    </location>
</feature>
<dbReference type="Pfam" id="PF14759">
    <property type="entry name" value="Reductase_C"/>
    <property type="match status" value="1"/>
</dbReference>
<feature type="domain" description="FAD/NAD(P)-binding" evidence="5">
    <location>
        <begin position="6"/>
        <end position="302"/>
    </location>
</feature>
<evidence type="ECO:0000256" key="2">
    <source>
        <dbReference type="ARBA" id="ARBA00022630"/>
    </source>
</evidence>
<sequence length="413" mass="43656">MTLNTIVTVGAGQTAAVAARTLRRRGFDGRILLVGEEPYAPYQRPPLSKEFLAGQEDRESLMLLPDAWREKQNVELLTGTAVTRIDATGGSVELSDGRSIAADAVLVATGGRPRTMPVTGPAPERVHYLRTIDDAERLAAQLRPGVGLVLIGGGFVGLEIAATARTLGGEVTVLEADAVPLARILGPEMGEVCTRLQRDNGVTVRGGVRVDSVTTRTEDVLIALAGGEVIQADVVVVGIGIVPNVEVAQSSGLAVDGGILVDAQGRTSIPHVYAAGDVAARFSDAAGRHVRVEHFDNASKQGAATANLMLGRVGVVDPAHWFWSDQFGKNLQFAGTASYTDLIFRGSAEGGEFTAFYLDSGVVRGAFALDRGEEISAARELIGRSIDPSRLADEDLDLFDLMDEDDEELVTLS</sequence>
<evidence type="ECO:0000256" key="1">
    <source>
        <dbReference type="ARBA" id="ARBA00001974"/>
    </source>
</evidence>
<dbReference type="HOGENOM" id="CLU_003291_4_0_11"/>
<dbReference type="Pfam" id="PF07992">
    <property type="entry name" value="Pyr_redox_2"/>
    <property type="match status" value="1"/>
</dbReference>
<keyword evidence="3" id="KW-0274">FAD</keyword>
<dbReference type="STRING" id="632772.ROP_42790"/>
<dbReference type="GO" id="GO:0005737">
    <property type="term" value="C:cytoplasm"/>
    <property type="evidence" value="ECO:0007669"/>
    <property type="project" value="TreeGrafter"/>
</dbReference>
<dbReference type="InterPro" id="IPR023753">
    <property type="entry name" value="FAD/NAD-binding_dom"/>
</dbReference>
<dbReference type="InterPro" id="IPR028202">
    <property type="entry name" value="Reductase_C"/>
</dbReference>
<dbReference type="RefSeq" id="WP_012691455.1">
    <property type="nucleotide sequence ID" value="NC_012522.1"/>
</dbReference>
<keyword evidence="4" id="KW-0560">Oxidoreductase</keyword>
<dbReference type="SUPFAM" id="SSF55424">
    <property type="entry name" value="FAD/NAD-linked reductases, dimerisation (C-terminal) domain"/>
    <property type="match status" value="1"/>
</dbReference>